<dbReference type="InterPro" id="IPR052526">
    <property type="entry name" value="HTH-type_Bedaq_tolerance"/>
</dbReference>
<dbReference type="InterPro" id="IPR036390">
    <property type="entry name" value="WH_DNA-bd_sf"/>
</dbReference>
<accession>A0A7W5DQZ6</accession>
<dbReference type="GO" id="GO:0003700">
    <property type="term" value="F:DNA-binding transcription factor activity"/>
    <property type="evidence" value="ECO:0007669"/>
    <property type="project" value="InterPro"/>
</dbReference>
<gene>
    <name evidence="5" type="ORF">FHX64_001647</name>
</gene>
<keyword evidence="6" id="KW-1185">Reference proteome</keyword>
<keyword evidence="1" id="KW-0805">Transcription regulation</keyword>
<comment type="caution">
    <text evidence="5">The sequence shown here is derived from an EMBL/GenBank/DDBJ whole genome shotgun (WGS) entry which is preliminary data.</text>
</comment>
<dbReference type="Proteomes" id="UP000544222">
    <property type="component" value="Unassembled WGS sequence"/>
</dbReference>
<dbReference type="InterPro" id="IPR036388">
    <property type="entry name" value="WH-like_DNA-bd_sf"/>
</dbReference>
<evidence type="ECO:0000259" key="4">
    <source>
        <dbReference type="PROSITE" id="PS50995"/>
    </source>
</evidence>
<feature type="domain" description="HTH marR-type" evidence="4">
    <location>
        <begin position="6"/>
        <end position="143"/>
    </location>
</feature>
<evidence type="ECO:0000313" key="5">
    <source>
        <dbReference type="EMBL" id="MBB3187484.1"/>
    </source>
</evidence>
<evidence type="ECO:0000256" key="1">
    <source>
        <dbReference type="ARBA" id="ARBA00023015"/>
    </source>
</evidence>
<dbReference type="Pfam" id="PF12802">
    <property type="entry name" value="MarR_2"/>
    <property type="match status" value="1"/>
</dbReference>
<reference evidence="5 6" key="1">
    <citation type="submission" date="2020-08" db="EMBL/GenBank/DDBJ databases">
        <title>Genomic Encyclopedia of Type Strains, Phase IV (KMG-IV): sequencing the most valuable type-strain genomes for metagenomic binning, comparative biology and taxonomic classification.</title>
        <authorList>
            <person name="Goeker M."/>
        </authorList>
    </citation>
    <scope>NUCLEOTIDE SEQUENCE [LARGE SCALE GENOMIC DNA]</scope>
    <source>
        <strain evidence="5 6">DSM 27471</strain>
    </source>
</reference>
<dbReference type="PROSITE" id="PS01117">
    <property type="entry name" value="HTH_MARR_1"/>
    <property type="match status" value="1"/>
</dbReference>
<evidence type="ECO:0000313" key="6">
    <source>
        <dbReference type="Proteomes" id="UP000544222"/>
    </source>
</evidence>
<evidence type="ECO:0000256" key="3">
    <source>
        <dbReference type="ARBA" id="ARBA00023163"/>
    </source>
</evidence>
<dbReference type="PANTHER" id="PTHR39515:SF2">
    <property type="entry name" value="HTH-TYPE TRANSCRIPTIONAL REGULATOR RV0880"/>
    <property type="match status" value="1"/>
</dbReference>
<keyword evidence="3" id="KW-0804">Transcription</keyword>
<organism evidence="5 6">
    <name type="scientific">Microbacter margulisiae</name>
    <dbReference type="NCBI Taxonomy" id="1350067"/>
    <lineage>
        <taxon>Bacteria</taxon>
        <taxon>Pseudomonadati</taxon>
        <taxon>Bacteroidota</taxon>
        <taxon>Bacteroidia</taxon>
        <taxon>Bacteroidales</taxon>
        <taxon>Porphyromonadaceae</taxon>
        <taxon>Microbacter</taxon>
    </lineage>
</organism>
<dbReference type="Gene3D" id="1.10.287.100">
    <property type="match status" value="1"/>
</dbReference>
<dbReference type="PANTHER" id="PTHR39515">
    <property type="entry name" value="CONSERVED PROTEIN"/>
    <property type="match status" value="1"/>
</dbReference>
<dbReference type="InterPro" id="IPR023187">
    <property type="entry name" value="Tscrpt_reg_MarR-type_CS"/>
</dbReference>
<dbReference type="RefSeq" id="WP_183413243.1">
    <property type="nucleotide sequence ID" value="NZ_JACHYB010000001.1"/>
</dbReference>
<dbReference type="AlphaFoldDB" id="A0A7W5DQZ6"/>
<dbReference type="PROSITE" id="PS50995">
    <property type="entry name" value="HTH_MARR_2"/>
    <property type="match status" value="1"/>
</dbReference>
<dbReference type="InterPro" id="IPR000835">
    <property type="entry name" value="HTH_MarR-typ"/>
</dbReference>
<dbReference type="GO" id="GO:0003677">
    <property type="term" value="F:DNA binding"/>
    <property type="evidence" value="ECO:0007669"/>
    <property type="project" value="UniProtKB-KW"/>
</dbReference>
<dbReference type="Gene3D" id="1.10.10.10">
    <property type="entry name" value="Winged helix-like DNA-binding domain superfamily/Winged helix DNA-binding domain"/>
    <property type="match status" value="1"/>
</dbReference>
<evidence type="ECO:0000256" key="2">
    <source>
        <dbReference type="ARBA" id="ARBA00023125"/>
    </source>
</evidence>
<dbReference type="SUPFAM" id="SSF46785">
    <property type="entry name" value="Winged helix' DNA-binding domain"/>
    <property type="match status" value="1"/>
</dbReference>
<keyword evidence="2 5" id="KW-0238">DNA-binding</keyword>
<sequence>MAEINDAELATKLRESVSRLLKVMKREIKHDEQLSLTERSSLSLISRSFRITPSELARTEQVTGQAMSQIINKLLELGLIEKIPSETDKRKVFISETTKGHEFIELKRTKTSEWLTKAIAKKCTEEEKRVLDQASDILARLVG</sequence>
<protein>
    <submittedName>
        <fullName evidence="5">DNA-binding MarR family transcriptional regulator</fullName>
    </submittedName>
</protein>
<proteinExistence type="predicted"/>
<dbReference type="SMART" id="SM00347">
    <property type="entry name" value="HTH_MARR"/>
    <property type="match status" value="1"/>
</dbReference>
<name>A0A7W5DQZ6_9PORP</name>
<dbReference type="EMBL" id="JACHYB010000001">
    <property type="protein sequence ID" value="MBB3187484.1"/>
    <property type="molecule type" value="Genomic_DNA"/>
</dbReference>